<dbReference type="PROSITE" id="PS51257">
    <property type="entry name" value="PROKAR_LIPOPROTEIN"/>
    <property type="match status" value="1"/>
</dbReference>
<keyword evidence="3" id="KW-1185">Reference proteome</keyword>
<evidence type="ECO:0008006" key="4">
    <source>
        <dbReference type="Google" id="ProtNLM"/>
    </source>
</evidence>
<comment type="caution">
    <text evidence="2">The sequence shown here is derived from an EMBL/GenBank/DDBJ whole genome shotgun (WGS) entry which is preliminary data.</text>
</comment>
<accession>A0AAW9MN81</accession>
<dbReference type="AlphaFoldDB" id="A0AAW9MN81"/>
<proteinExistence type="predicted"/>
<name>A0AAW9MN81_9FIRM</name>
<organism evidence="2 3">
    <name type="scientific">Citroniella saccharovorans</name>
    <dbReference type="NCBI Taxonomy" id="2053367"/>
    <lineage>
        <taxon>Bacteria</taxon>
        <taxon>Bacillati</taxon>
        <taxon>Bacillota</taxon>
        <taxon>Tissierellia</taxon>
        <taxon>Tissierellales</taxon>
        <taxon>Peptoniphilaceae</taxon>
        <taxon>Citroniella</taxon>
    </lineage>
</organism>
<dbReference type="EMBL" id="JAYKOT010000001">
    <property type="protein sequence ID" value="MEB3428464.1"/>
    <property type="molecule type" value="Genomic_DNA"/>
</dbReference>
<feature type="region of interest" description="Disordered" evidence="1">
    <location>
        <begin position="21"/>
        <end position="93"/>
    </location>
</feature>
<gene>
    <name evidence="2" type="ORF">VLK81_00125</name>
</gene>
<feature type="compositionally biased region" description="Basic and acidic residues" evidence="1">
    <location>
        <begin position="68"/>
        <end position="93"/>
    </location>
</feature>
<evidence type="ECO:0000313" key="2">
    <source>
        <dbReference type="EMBL" id="MEB3428464.1"/>
    </source>
</evidence>
<dbReference type="RefSeq" id="WP_324618550.1">
    <property type="nucleotide sequence ID" value="NZ_JAYKOT010000001.1"/>
</dbReference>
<evidence type="ECO:0000313" key="3">
    <source>
        <dbReference type="Proteomes" id="UP001357733"/>
    </source>
</evidence>
<feature type="compositionally biased region" description="Basic and acidic residues" evidence="1">
    <location>
        <begin position="21"/>
        <end position="35"/>
    </location>
</feature>
<dbReference type="Proteomes" id="UP001357733">
    <property type="component" value="Unassembled WGS sequence"/>
</dbReference>
<sequence length="255" mass="29848">MKKFILSLIAVLLIFSSCEKEKKVSIPSNEEEKKTKTSPSFVEKAEGLSPDFSLKGDKKKVVRKNKKLKENIDKKKPFMNSKPKEKPEIEEKDKPYVPKREVIKVKKEEVDIKAKTFKKPRYRVQKEFENVDFFDVYSDTKIPHEKTKNLKKVSEIILDNDGSYFLFMPNITEGKFTVQKVTYDPDEKEYSLDKEVYSKVLEEKETVLLKMDTSTENEYYLIRYEDSNSYFVETILKQASDGKIGSLDKGFNLEK</sequence>
<feature type="compositionally biased region" description="Basic residues" evidence="1">
    <location>
        <begin position="57"/>
        <end position="67"/>
    </location>
</feature>
<reference evidence="2 3" key="1">
    <citation type="submission" date="2024-01" db="EMBL/GenBank/DDBJ databases">
        <title>Complete genome sequence of Citroniella saccharovorans strain M6.X9, isolated from human fecal sample.</title>
        <authorList>
            <person name="Cheng G."/>
            <person name="Westerholm M."/>
            <person name="Schnurer A."/>
        </authorList>
    </citation>
    <scope>NUCLEOTIDE SEQUENCE [LARGE SCALE GENOMIC DNA]</scope>
    <source>
        <strain evidence="2 3">DSM 29873</strain>
    </source>
</reference>
<evidence type="ECO:0000256" key="1">
    <source>
        <dbReference type="SAM" id="MobiDB-lite"/>
    </source>
</evidence>
<protein>
    <recommendedName>
        <fullName evidence="4">Lipoprotein</fullName>
    </recommendedName>
</protein>